<dbReference type="EMBL" id="CAJFCV020000001">
    <property type="protein sequence ID" value="CAG9085693.1"/>
    <property type="molecule type" value="Genomic_DNA"/>
</dbReference>
<keyword evidence="2" id="KW-0472">Membrane</keyword>
<dbReference type="PROSITE" id="PS50954">
    <property type="entry name" value="LEM"/>
    <property type="match status" value="1"/>
</dbReference>
<evidence type="ECO:0000313" key="4">
    <source>
        <dbReference type="EMBL" id="CAD5210082.1"/>
    </source>
</evidence>
<keyword evidence="6" id="KW-1185">Reference proteome</keyword>
<dbReference type="Pfam" id="PF03020">
    <property type="entry name" value="LEM"/>
    <property type="match status" value="1"/>
</dbReference>
<reference evidence="7" key="1">
    <citation type="submission" date="2016-11" db="UniProtKB">
        <authorList>
            <consortium name="WormBaseParasite"/>
        </authorList>
    </citation>
    <scope>IDENTIFICATION</scope>
</reference>
<evidence type="ECO:0000256" key="2">
    <source>
        <dbReference type="SAM" id="Phobius"/>
    </source>
</evidence>
<evidence type="ECO:0000313" key="7">
    <source>
        <dbReference type="WBParaSite" id="BXY_0576800.1"/>
    </source>
</evidence>
<dbReference type="SMART" id="SM00540">
    <property type="entry name" value="LEM"/>
    <property type="match status" value="1"/>
</dbReference>
<feature type="domain" description="LEM" evidence="3">
    <location>
        <begin position="1"/>
        <end position="44"/>
    </location>
</feature>
<dbReference type="SUPFAM" id="SSF63451">
    <property type="entry name" value="LEM domain"/>
    <property type="match status" value="1"/>
</dbReference>
<dbReference type="CDD" id="cd12940">
    <property type="entry name" value="LEM_LAP2_LEMD1"/>
    <property type="match status" value="1"/>
</dbReference>
<keyword evidence="2" id="KW-1133">Transmembrane helix</keyword>
<evidence type="ECO:0000313" key="6">
    <source>
        <dbReference type="Proteomes" id="UP000659654"/>
    </source>
</evidence>
<dbReference type="Proteomes" id="UP000582659">
    <property type="component" value="Unassembled WGS sequence"/>
</dbReference>
<dbReference type="WBParaSite" id="BXY_0576800.1">
    <property type="protein sequence ID" value="BXY_0576800.1"/>
    <property type="gene ID" value="BXY_0576800"/>
</dbReference>
<proteinExistence type="predicted"/>
<name>A0A1I7RYF1_BURXY</name>
<dbReference type="EMBL" id="CAJFDI010000001">
    <property type="protein sequence ID" value="CAD5210082.1"/>
    <property type="molecule type" value="Genomic_DNA"/>
</dbReference>
<evidence type="ECO:0000256" key="1">
    <source>
        <dbReference type="SAM" id="MobiDB-lite"/>
    </source>
</evidence>
<dbReference type="SMR" id="A0A1I7RYF1"/>
<dbReference type="OrthoDB" id="6363067at2759"/>
<protein>
    <submittedName>
        <fullName evidence="4">(pine wood nematode) hypothetical protein</fullName>
    </submittedName>
    <submittedName>
        <fullName evidence="7">LEM domain-containing protein</fullName>
    </submittedName>
</protein>
<sequence>MDVEKLSNEELNLAFQKRGQGPFPITPSSRKVIERKLLRLLENESVTNGNSTAAPENDTNGTKINGHLLKNVHQASPSRESPLRNVSPPRTSPLRQLSPPIEDQAQEEEDDDGFDGETSARYFSEEERASLTFSHHHPPKAQPVRFYGSGFAILGLLVLLGMMFKIVNDNIDKVYHKEL</sequence>
<dbReference type="Gene3D" id="1.10.720.40">
    <property type="match status" value="1"/>
</dbReference>
<accession>A0A1I7RYF1</accession>
<evidence type="ECO:0000313" key="5">
    <source>
        <dbReference type="Proteomes" id="UP000095284"/>
    </source>
</evidence>
<reference evidence="4" key="2">
    <citation type="submission" date="2020-09" db="EMBL/GenBank/DDBJ databases">
        <authorList>
            <person name="Kikuchi T."/>
        </authorList>
    </citation>
    <scope>NUCLEOTIDE SEQUENCE</scope>
    <source>
        <strain evidence="4">Ka4C1</strain>
    </source>
</reference>
<feature type="compositionally biased region" description="Polar residues" evidence="1">
    <location>
        <begin position="44"/>
        <end position="63"/>
    </location>
</feature>
<gene>
    <name evidence="4" type="ORF">BXYJ_LOCUS1757</name>
</gene>
<evidence type="ECO:0000259" key="3">
    <source>
        <dbReference type="PROSITE" id="PS50954"/>
    </source>
</evidence>
<dbReference type="InterPro" id="IPR011015">
    <property type="entry name" value="LEM/LEM-like_dom_sf"/>
</dbReference>
<feature type="region of interest" description="Disordered" evidence="1">
    <location>
        <begin position="44"/>
        <end position="117"/>
    </location>
</feature>
<organism evidence="5 7">
    <name type="scientific">Bursaphelenchus xylophilus</name>
    <name type="common">Pinewood nematode worm</name>
    <name type="synonym">Aphelenchoides xylophilus</name>
    <dbReference type="NCBI Taxonomy" id="6326"/>
    <lineage>
        <taxon>Eukaryota</taxon>
        <taxon>Metazoa</taxon>
        <taxon>Ecdysozoa</taxon>
        <taxon>Nematoda</taxon>
        <taxon>Chromadorea</taxon>
        <taxon>Rhabditida</taxon>
        <taxon>Tylenchina</taxon>
        <taxon>Tylenchomorpha</taxon>
        <taxon>Aphelenchoidea</taxon>
        <taxon>Aphelenchoididae</taxon>
        <taxon>Bursaphelenchus</taxon>
    </lineage>
</organism>
<dbReference type="Proteomes" id="UP000095284">
    <property type="component" value="Unplaced"/>
</dbReference>
<dbReference type="Proteomes" id="UP000659654">
    <property type="component" value="Unassembled WGS sequence"/>
</dbReference>
<feature type="compositionally biased region" description="Acidic residues" evidence="1">
    <location>
        <begin position="104"/>
        <end position="115"/>
    </location>
</feature>
<keyword evidence="2" id="KW-0812">Transmembrane</keyword>
<feature type="transmembrane region" description="Helical" evidence="2">
    <location>
        <begin position="146"/>
        <end position="167"/>
    </location>
</feature>
<dbReference type="AlphaFoldDB" id="A0A1I7RYF1"/>
<dbReference type="InterPro" id="IPR003887">
    <property type="entry name" value="LEM_dom"/>
</dbReference>